<organism evidence="2 3">
    <name type="scientific">Coniochaeta ligniaria NRRL 30616</name>
    <dbReference type="NCBI Taxonomy" id="1408157"/>
    <lineage>
        <taxon>Eukaryota</taxon>
        <taxon>Fungi</taxon>
        <taxon>Dikarya</taxon>
        <taxon>Ascomycota</taxon>
        <taxon>Pezizomycotina</taxon>
        <taxon>Sordariomycetes</taxon>
        <taxon>Sordariomycetidae</taxon>
        <taxon>Coniochaetales</taxon>
        <taxon>Coniochaetaceae</taxon>
        <taxon>Coniochaeta</taxon>
    </lineage>
</organism>
<dbReference type="InParanoid" id="A0A1J7I729"/>
<gene>
    <name evidence="2" type="ORF">CONLIGDRAFT_686927</name>
</gene>
<reference evidence="2 3" key="1">
    <citation type="submission" date="2016-10" db="EMBL/GenBank/DDBJ databases">
        <title>Draft genome sequence of Coniochaeta ligniaria NRRL30616, a lignocellulolytic fungus for bioabatement of inhibitors in plant biomass hydrolysates.</title>
        <authorList>
            <consortium name="DOE Joint Genome Institute"/>
            <person name="Jimenez D.J."/>
            <person name="Hector R.E."/>
            <person name="Riley R."/>
            <person name="Sun H."/>
            <person name="Grigoriev I.V."/>
            <person name="Van Elsas J.D."/>
            <person name="Nichols N.N."/>
        </authorList>
    </citation>
    <scope>NUCLEOTIDE SEQUENCE [LARGE SCALE GENOMIC DNA]</scope>
    <source>
        <strain evidence="2 3">NRRL 30616</strain>
    </source>
</reference>
<keyword evidence="3" id="KW-1185">Reference proteome</keyword>
<name>A0A1J7I729_9PEZI</name>
<dbReference type="Proteomes" id="UP000182658">
    <property type="component" value="Unassembled WGS sequence"/>
</dbReference>
<evidence type="ECO:0000313" key="2">
    <source>
        <dbReference type="EMBL" id="OIW23171.1"/>
    </source>
</evidence>
<evidence type="ECO:0000256" key="1">
    <source>
        <dbReference type="SAM" id="MobiDB-lite"/>
    </source>
</evidence>
<dbReference type="AlphaFoldDB" id="A0A1J7I729"/>
<proteinExistence type="predicted"/>
<dbReference type="OrthoDB" id="3364649at2759"/>
<dbReference type="EMBL" id="KV875108">
    <property type="protein sequence ID" value="OIW23171.1"/>
    <property type="molecule type" value="Genomic_DNA"/>
</dbReference>
<protein>
    <submittedName>
        <fullName evidence="2">Uncharacterized protein</fullName>
    </submittedName>
</protein>
<feature type="region of interest" description="Disordered" evidence="1">
    <location>
        <begin position="1"/>
        <end position="22"/>
    </location>
</feature>
<feature type="region of interest" description="Disordered" evidence="1">
    <location>
        <begin position="79"/>
        <end position="105"/>
    </location>
</feature>
<sequence length="117" mass="12819">MSPAYADGAPRDQNPLDEEERKAYQTTLNVEGEGTPAESGIKVDHPAESVHELDQRVVTAGRQADRVVALAADRLKERKGVITSKHPNTSPYAERHPSRSISSNSYAAYERRCPCTG</sequence>
<accession>A0A1J7I729</accession>
<evidence type="ECO:0000313" key="3">
    <source>
        <dbReference type="Proteomes" id="UP000182658"/>
    </source>
</evidence>